<comment type="similarity">
    <text evidence="1">Belongs to the DapA family.</text>
</comment>
<dbReference type="AlphaFoldDB" id="A0A368K0M8"/>
<accession>A0A368K0M8</accession>
<dbReference type="GO" id="GO:0008840">
    <property type="term" value="F:4-hydroxy-tetrahydrodipicolinate synthase activity"/>
    <property type="evidence" value="ECO:0007669"/>
    <property type="project" value="TreeGrafter"/>
</dbReference>
<dbReference type="Proteomes" id="UP000253420">
    <property type="component" value="Unassembled WGS sequence"/>
</dbReference>
<gene>
    <name evidence="3" type="ORF">DUT91_15780</name>
</gene>
<dbReference type="SUPFAM" id="SSF51569">
    <property type="entry name" value="Aldolase"/>
    <property type="match status" value="1"/>
</dbReference>
<sequence>MPNGYGRVPAGAFRLRIRRRRKRHPAPNRTEWLNAGRLLHQAGVAQARQPNTGYVLDLFRGLSAFAPTPTDADGHVQTDALGRILDRIHAAGPHSIGLLGSTGGYAFLSRAERRRAVEAAASFGEGRTPVIVGVGALRTDEAQQLARDAAVAGANGLLLAPMTYTPLTEEEVFRHFVAVASATDLPLCIYNNPGTTKFTFSHELIARLANVPNIAAVKMPLPANGDFKGELAGLRAIAPKDFAIGYSGDWGAADALLAGCDAWFSVAAGLLPGPALKLTRAAHTGDTAEVQRMNDAFKPLWDLFRTYGSFRVVYVIMDLIGVSNAAPPLPILPLSAEARQRVDLALQAIYITNAD</sequence>
<organism evidence="3 4">
    <name type="scientific">Phyllobacterium salinisoli</name>
    <dbReference type="NCBI Taxonomy" id="1899321"/>
    <lineage>
        <taxon>Bacteria</taxon>
        <taxon>Pseudomonadati</taxon>
        <taxon>Pseudomonadota</taxon>
        <taxon>Alphaproteobacteria</taxon>
        <taxon>Hyphomicrobiales</taxon>
        <taxon>Phyllobacteriaceae</taxon>
        <taxon>Phyllobacterium</taxon>
    </lineage>
</organism>
<dbReference type="CDD" id="cd00408">
    <property type="entry name" value="DHDPS-like"/>
    <property type="match status" value="1"/>
</dbReference>
<dbReference type="OrthoDB" id="9778880at2"/>
<evidence type="ECO:0000313" key="4">
    <source>
        <dbReference type="Proteomes" id="UP000253420"/>
    </source>
</evidence>
<dbReference type="InterPro" id="IPR013785">
    <property type="entry name" value="Aldolase_TIM"/>
</dbReference>
<reference evidence="3 4" key="1">
    <citation type="submission" date="2018-07" db="EMBL/GenBank/DDBJ databases">
        <title>The draft genome of Phyllobacterium salinisoli.</title>
        <authorList>
            <person name="Liu L."/>
            <person name="Li L."/>
            <person name="Zhang X."/>
            <person name="Liang L."/>
        </authorList>
    </citation>
    <scope>NUCLEOTIDE SEQUENCE [LARGE SCALE GENOMIC DNA]</scope>
    <source>
        <strain evidence="3 4">LLAN61</strain>
    </source>
</reference>
<dbReference type="EMBL" id="QOZG01000006">
    <property type="protein sequence ID" value="RCS22939.1"/>
    <property type="molecule type" value="Genomic_DNA"/>
</dbReference>
<evidence type="ECO:0000256" key="2">
    <source>
        <dbReference type="ARBA" id="ARBA00023239"/>
    </source>
</evidence>
<proteinExistence type="inferred from homology"/>
<comment type="caution">
    <text evidence="3">The sequence shown here is derived from an EMBL/GenBank/DDBJ whole genome shotgun (WGS) entry which is preliminary data.</text>
</comment>
<dbReference type="Pfam" id="PF00701">
    <property type="entry name" value="DHDPS"/>
    <property type="match status" value="1"/>
</dbReference>
<dbReference type="Gene3D" id="3.20.20.70">
    <property type="entry name" value="Aldolase class I"/>
    <property type="match status" value="1"/>
</dbReference>
<dbReference type="PANTHER" id="PTHR12128:SF66">
    <property type="entry name" value="4-HYDROXY-2-OXOGLUTARATE ALDOLASE, MITOCHONDRIAL"/>
    <property type="match status" value="1"/>
</dbReference>
<evidence type="ECO:0000256" key="1">
    <source>
        <dbReference type="ARBA" id="ARBA00007592"/>
    </source>
</evidence>
<name>A0A368K0M8_9HYPH</name>
<dbReference type="GO" id="GO:0005829">
    <property type="term" value="C:cytosol"/>
    <property type="evidence" value="ECO:0007669"/>
    <property type="project" value="TreeGrafter"/>
</dbReference>
<dbReference type="SMART" id="SM01130">
    <property type="entry name" value="DHDPS"/>
    <property type="match status" value="1"/>
</dbReference>
<evidence type="ECO:0000313" key="3">
    <source>
        <dbReference type="EMBL" id="RCS22939.1"/>
    </source>
</evidence>
<dbReference type="PANTHER" id="PTHR12128">
    <property type="entry name" value="DIHYDRODIPICOLINATE SYNTHASE"/>
    <property type="match status" value="1"/>
</dbReference>
<protein>
    <submittedName>
        <fullName evidence="3">Dihydrodipicolinate synthase family protein</fullName>
    </submittedName>
</protein>
<dbReference type="InterPro" id="IPR002220">
    <property type="entry name" value="DapA-like"/>
</dbReference>
<dbReference type="PRINTS" id="PR00146">
    <property type="entry name" value="DHPICSNTHASE"/>
</dbReference>
<keyword evidence="4" id="KW-1185">Reference proteome</keyword>
<keyword evidence="2" id="KW-0456">Lyase</keyword>